<dbReference type="EMBL" id="GG704911">
    <property type="protein sequence ID" value="KJF60103.1"/>
    <property type="molecule type" value="Genomic_DNA"/>
</dbReference>
<evidence type="ECO:0000313" key="2">
    <source>
        <dbReference type="Proteomes" id="UP000001261"/>
    </source>
</evidence>
<accession>A0A0D8JV12</accession>
<dbReference type="Proteomes" id="UP000001261">
    <property type="component" value="Unassembled WGS sequence"/>
</dbReference>
<keyword evidence="2" id="KW-1185">Reference proteome</keyword>
<protein>
    <submittedName>
        <fullName evidence="1">Uncharacterized protein</fullName>
    </submittedName>
</protein>
<dbReference type="RefSeq" id="XP_004445741.1">
    <property type="nucleotide sequence ID" value="XM_004445684.1"/>
</dbReference>
<dbReference type="AlphaFoldDB" id="A0A0D8JV12"/>
<sequence>MGPANGRTGSGGTGAAMGQRPPLSIVALTRGIQVSSLGVPAEEQEVVLSPNIYEKFHTNTPVSKLRSSDDDCSAWPGLSFAIKPIFCPPPVGVCQNRRINPRTAYGVQHDKTLPLTHKGIMIFGDLACRKNSGPLVTRYSLHPAPCLGIIWGKPDLQQGEYEVLKL</sequence>
<dbReference type="VEuPathDB" id="FungiDB:CIMG_12745"/>
<reference evidence="2" key="2">
    <citation type="journal article" date="2010" name="Genome Res.">
        <title>Population genomic sequencing of Coccidioides fungi reveals recent hybridization and transposon control.</title>
        <authorList>
            <person name="Neafsey D.E."/>
            <person name="Barker B.M."/>
            <person name="Sharpton T.J."/>
            <person name="Stajich J.E."/>
            <person name="Park D.J."/>
            <person name="Whiston E."/>
            <person name="Hung C.-Y."/>
            <person name="McMahan C."/>
            <person name="White J."/>
            <person name="Sykes S."/>
            <person name="Heiman D."/>
            <person name="Young S."/>
            <person name="Zeng Q."/>
            <person name="Abouelleil A."/>
            <person name="Aftuck L."/>
            <person name="Bessette D."/>
            <person name="Brown A."/>
            <person name="FitzGerald M."/>
            <person name="Lui A."/>
            <person name="Macdonald J.P."/>
            <person name="Priest M."/>
            <person name="Orbach M.J."/>
            <person name="Galgiani J.N."/>
            <person name="Kirkland T.N."/>
            <person name="Cole G.T."/>
            <person name="Birren B.W."/>
            <person name="Henn M.R."/>
            <person name="Taylor J.W."/>
            <person name="Rounsley S.D."/>
        </authorList>
    </citation>
    <scope>GENOME REANNOTATION</scope>
    <source>
        <strain evidence="2">RS</strain>
    </source>
</reference>
<dbReference type="KEGG" id="cim:CIMG_12745"/>
<dbReference type="GeneID" id="24164372"/>
<gene>
    <name evidence="1" type="ORF">CIMG_12745</name>
</gene>
<evidence type="ECO:0000313" key="1">
    <source>
        <dbReference type="EMBL" id="KJF60103.1"/>
    </source>
</evidence>
<organism evidence="1 2">
    <name type="scientific">Coccidioides immitis (strain RS)</name>
    <name type="common">Valley fever fungus</name>
    <dbReference type="NCBI Taxonomy" id="246410"/>
    <lineage>
        <taxon>Eukaryota</taxon>
        <taxon>Fungi</taxon>
        <taxon>Dikarya</taxon>
        <taxon>Ascomycota</taxon>
        <taxon>Pezizomycotina</taxon>
        <taxon>Eurotiomycetes</taxon>
        <taxon>Eurotiomycetidae</taxon>
        <taxon>Onygenales</taxon>
        <taxon>Onygenaceae</taxon>
        <taxon>Coccidioides</taxon>
    </lineage>
</organism>
<dbReference type="InParanoid" id="A0A0D8JV12"/>
<name>A0A0D8JV12_COCIM</name>
<proteinExistence type="predicted"/>
<reference evidence="2" key="1">
    <citation type="journal article" date="2009" name="Genome Res.">
        <title>Comparative genomic analyses of the human fungal pathogens Coccidioides and their relatives.</title>
        <authorList>
            <person name="Sharpton T.J."/>
            <person name="Stajich J.E."/>
            <person name="Rounsley S.D."/>
            <person name="Gardner M.J."/>
            <person name="Wortman J.R."/>
            <person name="Jordar V.S."/>
            <person name="Maiti R."/>
            <person name="Kodira C.D."/>
            <person name="Neafsey D.E."/>
            <person name="Zeng Q."/>
            <person name="Hung C.-Y."/>
            <person name="McMahan C."/>
            <person name="Muszewska A."/>
            <person name="Grynberg M."/>
            <person name="Mandel M.A."/>
            <person name="Kellner E.M."/>
            <person name="Barker B.M."/>
            <person name="Galgiani J.N."/>
            <person name="Orbach M.J."/>
            <person name="Kirkland T.N."/>
            <person name="Cole G.T."/>
            <person name="Henn M.R."/>
            <person name="Birren B.W."/>
            <person name="Taylor J.W."/>
        </authorList>
    </citation>
    <scope>NUCLEOTIDE SEQUENCE [LARGE SCALE GENOMIC DNA]</scope>
    <source>
        <strain evidence="2">RS</strain>
    </source>
</reference>